<dbReference type="SUPFAM" id="SSF55785">
    <property type="entry name" value="PYP-like sensor domain (PAS domain)"/>
    <property type="match status" value="1"/>
</dbReference>
<dbReference type="SUPFAM" id="SSF46894">
    <property type="entry name" value="C-terminal effector domain of the bipartite response regulators"/>
    <property type="match status" value="1"/>
</dbReference>
<dbReference type="InterPro" id="IPR029058">
    <property type="entry name" value="AB_hydrolase_fold"/>
</dbReference>
<evidence type="ECO:0000313" key="3">
    <source>
        <dbReference type="Proteomes" id="UP001595557"/>
    </source>
</evidence>
<organism evidence="2 3">
    <name type="scientific">Paracoccus fontiphilus</name>
    <dbReference type="NCBI Taxonomy" id="1815556"/>
    <lineage>
        <taxon>Bacteria</taxon>
        <taxon>Pseudomonadati</taxon>
        <taxon>Pseudomonadota</taxon>
        <taxon>Alphaproteobacteria</taxon>
        <taxon>Rhodobacterales</taxon>
        <taxon>Paracoccaceae</taxon>
        <taxon>Paracoccus</taxon>
    </lineage>
</organism>
<dbReference type="Proteomes" id="UP001595557">
    <property type="component" value="Unassembled WGS sequence"/>
</dbReference>
<reference evidence="3" key="1">
    <citation type="journal article" date="2019" name="Int. J. Syst. Evol. Microbiol.">
        <title>The Global Catalogue of Microorganisms (GCM) 10K type strain sequencing project: providing services to taxonomists for standard genome sequencing and annotation.</title>
        <authorList>
            <consortium name="The Broad Institute Genomics Platform"/>
            <consortium name="The Broad Institute Genome Sequencing Center for Infectious Disease"/>
            <person name="Wu L."/>
            <person name="Ma J."/>
        </authorList>
    </citation>
    <scope>NUCLEOTIDE SEQUENCE [LARGE SCALE GENOMIC DNA]</scope>
    <source>
        <strain evidence="3">KCTC 52239</strain>
    </source>
</reference>
<gene>
    <name evidence="2" type="ORF">ACFOD7_12360</name>
</gene>
<dbReference type="InterPro" id="IPR035965">
    <property type="entry name" value="PAS-like_dom_sf"/>
</dbReference>
<evidence type="ECO:0000259" key="1">
    <source>
        <dbReference type="PROSITE" id="PS50043"/>
    </source>
</evidence>
<comment type="caution">
    <text evidence="2">The sequence shown here is derived from an EMBL/GenBank/DDBJ whole genome shotgun (WGS) entry which is preliminary data.</text>
</comment>
<feature type="domain" description="HTH luxR-type" evidence="1">
    <location>
        <begin position="189"/>
        <end position="254"/>
    </location>
</feature>
<dbReference type="Gene3D" id="1.10.10.10">
    <property type="entry name" value="Winged helix-like DNA-binding domain superfamily/Winged helix DNA-binding domain"/>
    <property type="match status" value="1"/>
</dbReference>
<dbReference type="CDD" id="cd00130">
    <property type="entry name" value="PAS"/>
    <property type="match status" value="1"/>
</dbReference>
<dbReference type="PANTHER" id="PTHR43433:SF5">
    <property type="entry name" value="AB HYDROLASE-1 DOMAIN-CONTAINING PROTEIN"/>
    <property type="match status" value="1"/>
</dbReference>
<dbReference type="InterPro" id="IPR036388">
    <property type="entry name" value="WH-like_DNA-bd_sf"/>
</dbReference>
<sequence>MAGKVRSWDLVEHLFDASVGPERVGELIAAWDGQMDQAGLDQPRLSDFAGPAFAQQIAGVLQVLDQLQAAELRQANDLLASMLGAAMVLAPDGSVVAANDAAGRLFGLQPGASIRQMPLDPADIDALAARLAEIAASRVNPAEDILRLQPPGLDHAVLVHLKAMQGEGSRVHVLAATSEFDWPPAVPAFLARVFGLTPAEIEVMRLLAGGATIAGIAAAMGRGRGTVRSQLHAVFQKTGTGSQAELMRLAVLLLQSVPAGAGPPRLPAASAPHQRFHRMPDGRRIEVLSLGDPAGRPVIWLQSTYGLWRLPRTAEADLAPRRLRVLVPFRAGWCGSDPAPPGSHALDLAVADLRALMRQLRIPSAIVVAPGDDIRIALMLAQADPERVRAIFGIGAGFPILEDAQYRRLIPVSRFTRACSRYSPKVLPFLVRSMRVVIARYGLERYLQGIVARVPADARAMARPEISAAFHAGVQKTFFSEPWSEASLCAELTLFHSDWPKSLGHVACPVTLIHGEQDGNAPFETARDYCNLYPGWRCISWPDEGELVAHVHWRQVFDLIEQGWTRALPQGPARPEPPA</sequence>
<dbReference type="Pfam" id="PF00196">
    <property type="entry name" value="GerE"/>
    <property type="match status" value="1"/>
</dbReference>
<dbReference type="InterPro" id="IPR000014">
    <property type="entry name" value="PAS"/>
</dbReference>
<dbReference type="InterPro" id="IPR000792">
    <property type="entry name" value="Tscrpt_reg_LuxR_C"/>
</dbReference>
<protein>
    <submittedName>
        <fullName evidence="2">LuxR C-terminal-related transcriptional regulator</fullName>
    </submittedName>
</protein>
<dbReference type="InterPro" id="IPR016032">
    <property type="entry name" value="Sig_transdc_resp-reg_C-effctor"/>
</dbReference>
<keyword evidence="3" id="KW-1185">Reference proteome</keyword>
<dbReference type="EMBL" id="JBHRTE010000049">
    <property type="protein sequence ID" value="MFC3168841.1"/>
    <property type="molecule type" value="Genomic_DNA"/>
</dbReference>
<proteinExistence type="predicted"/>
<dbReference type="SUPFAM" id="SSF53474">
    <property type="entry name" value="alpha/beta-Hydrolases"/>
    <property type="match status" value="1"/>
</dbReference>
<dbReference type="SMART" id="SM00421">
    <property type="entry name" value="HTH_LUXR"/>
    <property type="match status" value="1"/>
</dbReference>
<accession>A0ABV7IGE5</accession>
<dbReference type="InterPro" id="IPR050471">
    <property type="entry name" value="AB_hydrolase"/>
</dbReference>
<dbReference type="Gene3D" id="3.40.50.1820">
    <property type="entry name" value="alpha/beta hydrolase"/>
    <property type="match status" value="1"/>
</dbReference>
<name>A0ABV7IGE5_9RHOB</name>
<dbReference type="PROSITE" id="PS50043">
    <property type="entry name" value="HTH_LUXR_2"/>
    <property type="match status" value="1"/>
</dbReference>
<evidence type="ECO:0000313" key="2">
    <source>
        <dbReference type="EMBL" id="MFC3168841.1"/>
    </source>
</evidence>
<dbReference type="RefSeq" id="WP_207471930.1">
    <property type="nucleotide sequence ID" value="NZ_JAFNAW010000096.1"/>
</dbReference>
<dbReference type="PANTHER" id="PTHR43433">
    <property type="entry name" value="HYDROLASE, ALPHA/BETA FOLD FAMILY PROTEIN"/>
    <property type="match status" value="1"/>
</dbReference>